<dbReference type="EMBL" id="NJHN03000121">
    <property type="protein sequence ID" value="KAH9413437.1"/>
    <property type="molecule type" value="Genomic_DNA"/>
</dbReference>
<keyword evidence="11" id="KW-0969">Cilium</keyword>
<dbReference type="Pfam" id="PF05783">
    <property type="entry name" value="DLIC"/>
    <property type="match status" value="1"/>
</dbReference>
<organism evidence="15 16">
    <name type="scientific">Dermatophagoides pteronyssinus</name>
    <name type="common">European house dust mite</name>
    <dbReference type="NCBI Taxonomy" id="6956"/>
    <lineage>
        <taxon>Eukaryota</taxon>
        <taxon>Metazoa</taxon>
        <taxon>Ecdysozoa</taxon>
        <taxon>Arthropoda</taxon>
        <taxon>Chelicerata</taxon>
        <taxon>Arachnida</taxon>
        <taxon>Acari</taxon>
        <taxon>Acariformes</taxon>
        <taxon>Sarcoptiformes</taxon>
        <taxon>Astigmata</taxon>
        <taxon>Psoroptidia</taxon>
        <taxon>Analgoidea</taxon>
        <taxon>Pyroglyphidae</taxon>
        <taxon>Dermatophagoidinae</taxon>
        <taxon>Dermatophagoides</taxon>
    </lineage>
</organism>
<dbReference type="InterPro" id="IPR027417">
    <property type="entry name" value="P-loop_NTPase"/>
</dbReference>
<evidence type="ECO:0000313" key="16">
    <source>
        <dbReference type="Proteomes" id="UP000887458"/>
    </source>
</evidence>
<dbReference type="SUPFAM" id="SSF52540">
    <property type="entry name" value="P-loop containing nucleoside triphosphate hydrolases"/>
    <property type="match status" value="1"/>
</dbReference>
<evidence type="ECO:0000313" key="15">
    <source>
        <dbReference type="EMBL" id="KAH9413437.1"/>
    </source>
</evidence>
<keyword evidence="7" id="KW-0963">Cytoplasm</keyword>
<evidence type="ECO:0000256" key="14">
    <source>
        <dbReference type="ARBA" id="ARBA00023273"/>
    </source>
</evidence>
<keyword evidence="6" id="KW-0217">Developmental protein</keyword>
<evidence type="ECO:0000256" key="3">
    <source>
        <dbReference type="ARBA" id="ARBA00004430"/>
    </source>
</evidence>
<keyword evidence="16" id="KW-1185">Reference proteome</keyword>
<evidence type="ECO:0000256" key="11">
    <source>
        <dbReference type="ARBA" id="ARBA00023069"/>
    </source>
</evidence>
<dbReference type="InterPro" id="IPR040045">
    <property type="entry name" value="DYNC2LI1"/>
</dbReference>
<keyword evidence="10" id="KW-0243">Dynein</keyword>
<comment type="subcellular location">
    <subcellularLocation>
        <location evidence="3">Cytoplasm</location>
        <location evidence="3">Cytoskeleton</location>
        <location evidence="3">Cilium axoneme</location>
    </subcellularLocation>
    <subcellularLocation>
        <location evidence="1">Cytoplasm</location>
        <location evidence="1">Cytoskeleton</location>
        <location evidence="1">Cilium basal body</location>
    </subcellularLocation>
    <subcellularLocation>
        <location evidence="2">Cytoplasm</location>
        <location evidence="2">Cytoskeleton</location>
        <location evidence="2">Microtubule organizing center</location>
        <location evidence="2">Centrosome</location>
    </subcellularLocation>
</comment>
<keyword evidence="9" id="KW-0970">Cilium biogenesis/degradation</keyword>
<gene>
    <name evidence="15" type="primary">DYNC2LI1</name>
    <name evidence="15" type="ORF">DERP_007913</name>
</gene>
<dbReference type="PANTHER" id="PTHR13236:SF0">
    <property type="entry name" value="CYTOPLASMIC DYNEIN 2 LIGHT INTERMEDIATE CHAIN 1"/>
    <property type="match status" value="1"/>
</dbReference>
<protein>
    <recommendedName>
        <fullName evidence="5">Cytoplasmic dynein 2 light intermediate chain 1</fullName>
    </recommendedName>
</protein>
<evidence type="ECO:0000256" key="6">
    <source>
        <dbReference type="ARBA" id="ARBA00022473"/>
    </source>
</evidence>
<sequence length="400" mass="47106">MADDEDPNDDDDGQNQQQHSIDIWIESQNLLKNSEILQHEHVYLNGYSTLVFVGSQFGVKMELIMFFPMYFPKGKSSIINRFIDPTAKSLDKYDETIGLEYRYLCRRIDSLFDDRQRSKQQQQQQMNETISLENNEKICNIWELGYELLFIDLLKFAINLKTIQNISLIIVIDLTQPNKMSILLEQIIKWIRKYLQSLLAANDDQFEQQLRQLAMKRSIYYRNDQDQDKDDRPKNPLLIPVTIIGSKYDEYQNMDPEIKKQITRYLRLVSYELGGQLLYHSCRSETLTKRINQAFESLAFDRLTFDLNERSKPSISTNIAKPVLLPFGYDTLAKIGIESKSSESVMDQARKQFEQIFPQKILEQSYQSTIDDDIDPRFDPNFAEPEIDKILEYKYMLLDK</sequence>
<proteinExistence type="inferred from homology"/>
<dbReference type="Gene3D" id="3.40.50.300">
    <property type="entry name" value="P-loop containing nucleotide triphosphate hydrolases"/>
    <property type="match status" value="1"/>
</dbReference>
<evidence type="ECO:0000256" key="8">
    <source>
        <dbReference type="ARBA" id="ARBA00022701"/>
    </source>
</evidence>
<keyword evidence="12" id="KW-0505">Motor protein</keyword>
<evidence type="ECO:0000256" key="13">
    <source>
        <dbReference type="ARBA" id="ARBA00023212"/>
    </source>
</evidence>
<name>A0ABQ8ISY9_DERPT</name>
<keyword evidence="13" id="KW-0206">Cytoskeleton</keyword>
<reference evidence="15 16" key="1">
    <citation type="journal article" date="2018" name="J. Allergy Clin. Immunol.">
        <title>High-quality assembly of Dermatophagoides pteronyssinus genome and transcriptome reveals a wide range of novel allergens.</title>
        <authorList>
            <person name="Liu X.Y."/>
            <person name="Yang K.Y."/>
            <person name="Wang M.Q."/>
            <person name="Kwok J.S."/>
            <person name="Zeng X."/>
            <person name="Yang Z."/>
            <person name="Xiao X.J."/>
            <person name="Lau C.P."/>
            <person name="Li Y."/>
            <person name="Huang Z.M."/>
            <person name="Ba J.G."/>
            <person name="Yim A.K."/>
            <person name="Ouyang C.Y."/>
            <person name="Ngai S.M."/>
            <person name="Chan T.F."/>
            <person name="Leung E.L."/>
            <person name="Liu L."/>
            <person name="Liu Z.G."/>
            <person name="Tsui S.K."/>
        </authorList>
    </citation>
    <scope>NUCLEOTIDE SEQUENCE [LARGE SCALE GENOMIC DNA]</scope>
    <source>
        <strain evidence="15">Derp</strain>
    </source>
</reference>
<evidence type="ECO:0000256" key="5">
    <source>
        <dbReference type="ARBA" id="ARBA00018863"/>
    </source>
</evidence>
<evidence type="ECO:0000256" key="10">
    <source>
        <dbReference type="ARBA" id="ARBA00023017"/>
    </source>
</evidence>
<dbReference type="Proteomes" id="UP000887458">
    <property type="component" value="Unassembled WGS sequence"/>
</dbReference>
<comment type="similarity">
    <text evidence="4">Belongs to the dynein light intermediate chain family.</text>
</comment>
<evidence type="ECO:0000256" key="4">
    <source>
        <dbReference type="ARBA" id="ARBA00006831"/>
    </source>
</evidence>
<keyword evidence="14" id="KW-0966">Cell projection</keyword>
<evidence type="ECO:0000256" key="2">
    <source>
        <dbReference type="ARBA" id="ARBA00004300"/>
    </source>
</evidence>
<accession>A0ABQ8ISY9</accession>
<comment type="caution">
    <text evidence="15">The sequence shown here is derived from an EMBL/GenBank/DDBJ whole genome shotgun (WGS) entry which is preliminary data.</text>
</comment>
<reference evidence="15 16" key="2">
    <citation type="journal article" date="2022" name="Mol. Biol. Evol.">
        <title>Comparative Genomics Reveals Insights into the Divergent Evolution of Astigmatic Mites and Household Pest Adaptations.</title>
        <authorList>
            <person name="Xiong Q."/>
            <person name="Wan A.T."/>
            <person name="Liu X."/>
            <person name="Fung C.S."/>
            <person name="Xiao X."/>
            <person name="Malainual N."/>
            <person name="Hou J."/>
            <person name="Wang L."/>
            <person name="Wang M."/>
            <person name="Yang K.Y."/>
            <person name="Cui Y."/>
            <person name="Leung E.L."/>
            <person name="Nong W."/>
            <person name="Shin S.K."/>
            <person name="Au S.W."/>
            <person name="Jeong K.Y."/>
            <person name="Chew F.T."/>
            <person name="Hui J.H."/>
            <person name="Leung T.F."/>
            <person name="Tungtrongchitr A."/>
            <person name="Zhong N."/>
            <person name="Liu Z."/>
            <person name="Tsui S.K."/>
        </authorList>
    </citation>
    <scope>NUCLEOTIDE SEQUENCE [LARGE SCALE GENOMIC DNA]</scope>
    <source>
        <strain evidence="15">Derp</strain>
    </source>
</reference>
<keyword evidence="8" id="KW-0493">Microtubule</keyword>
<evidence type="ECO:0000256" key="1">
    <source>
        <dbReference type="ARBA" id="ARBA00004120"/>
    </source>
</evidence>
<dbReference type="PANTHER" id="PTHR13236">
    <property type="entry name" value="DYNEIN 2 LIGHT INTERMEDIATE CHAIN, ISOFORM 2"/>
    <property type="match status" value="1"/>
</dbReference>
<evidence type="ECO:0000256" key="9">
    <source>
        <dbReference type="ARBA" id="ARBA00022794"/>
    </source>
</evidence>
<dbReference type="InterPro" id="IPR022780">
    <property type="entry name" value="Dynein_light_int_chain"/>
</dbReference>
<evidence type="ECO:0000256" key="12">
    <source>
        <dbReference type="ARBA" id="ARBA00023175"/>
    </source>
</evidence>
<evidence type="ECO:0000256" key="7">
    <source>
        <dbReference type="ARBA" id="ARBA00022490"/>
    </source>
</evidence>